<dbReference type="Proteomes" id="UP001458880">
    <property type="component" value="Unassembled WGS sequence"/>
</dbReference>
<protein>
    <submittedName>
        <fullName evidence="1">Uncharacterized protein</fullName>
    </submittedName>
</protein>
<dbReference type="EMBL" id="JASPKY010000010">
    <property type="protein sequence ID" value="KAK9753791.1"/>
    <property type="molecule type" value="Genomic_DNA"/>
</dbReference>
<name>A0AAW1N3B7_POPJA</name>
<comment type="caution">
    <text evidence="1">The sequence shown here is derived from an EMBL/GenBank/DDBJ whole genome shotgun (WGS) entry which is preliminary data.</text>
</comment>
<accession>A0AAW1N3B7</accession>
<gene>
    <name evidence="1" type="ORF">QE152_g1753</name>
</gene>
<keyword evidence="2" id="KW-1185">Reference proteome</keyword>
<sequence length="134" mass="15579">MFLMWTAKTPKYFQGQSQNILYRNRSSPVMTGNINYSASVRKLKCDEKLLVLKELSRCTEPAMEADNVKTKANFMVALTRLLAMDTSLYMLRAREDIRRRRQSNCGRLVNCNSNENYLNMIGETGQKPLKRKFN</sequence>
<reference evidence="1 2" key="1">
    <citation type="journal article" date="2024" name="BMC Genomics">
        <title>De novo assembly and annotation of Popillia japonica's genome with initial clues to its potential as an invasive pest.</title>
        <authorList>
            <person name="Cucini C."/>
            <person name="Boschi S."/>
            <person name="Funari R."/>
            <person name="Cardaioli E."/>
            <person name="Iannotti N."/>
            <person name="Marturano G."/>
            <person name="Paoli F."/>
            <person name="Bruttini M."/>
            <person name="Carapelli A."/>
            <person name="Frati F."/>
            <person name="Nardi F."/>
        </authorList>
    </citation>
    <scope>NUCLEOTIDE SEQUENCE [LARGE SCALE GENOMIC DNA]</scope>
    <source>
        <strain evidence="1">DMR45628</strain>
    </source>
</reference>
<dbReference type="AlphaFoldDB" id="A0AAW1N3B7"/>
<evidence type="ECO:0000313" key="1">
    <source>
        <dbReference type="EMBL" id="KAK9753791.1"/>
    </source>
</evidence>
<organism evidence="1 2">
    <name type="scientific">Popillia japonica</name>
    <name type="common">Japanese beetle</name>
    <dbReference type="NCBI Taxonomy" id="7064"/>
    <lineage>
        <taxon>Eukaryota</taxon>
        <taxon>Metazoa</taxon>
        <taxon>Ecdysozoa</taxon>
        <taxon>Arthropoda</taxon>
        <taxon>Hexapoda</taxon>
        <taxon>Insecta</taxon>
        <taxon>Pterygota</taxon>
        <taxon>Neoptera</taxon>
        <taxon>Endopterygota</taxon>
        <taxon>Coleoptera</taxon>
        <taxon>Polyphaga</taxon>
        <taxon>Scarabaeiformia</taxon>
        <taxon>Scarabaeidae</taxon>
        <taxon>Rutelinae</taxon>
        <taxon>Popillia</taxon>
    </lineage>
</organism>
<proteinExistence type="predicted"/>
<evidence type="ECO:0000313" key="2">
    <source>
        <dbReference type="Proteomes" id="UP001458880"/>
    </source>
</evidence>